<evidence type="ECO:0000256" key="8">
    <source>
        <dbReference type="ARBA" id="ARBA00022532"/>
    </source>
</evidence>
<proteinExistence type="inferred from homology"/>
<dbReference type="InterPro" id="IPR055119">
    <property type="entry name" value="Mig18_Fn1"/>
</dbReference>
<dbReference type="Gene3D" id="1.10.1060.10">
    <property type="entry name" value="Alpha-helical ferredoxin"/>
    <property type="match status" value="1"/>
</dbReference>
<dbReference type="Proteomes" id="UP000008549">
    <property type="component" value="Unassembled WGS sequence"/>
</dbReference>
<evidence type="ECO:0000256" key="14">
    <source>
        <dbReference type="ARBA" id="ARBA00023014"/>
    </source>
</evidence>
<dbReference type="GO" id="GO:0008177">
    <property type="term" value="F:succinate dehydrogenase (quinone) activity"/>
    <property type="evidence" value="ECO:0007669"/>
    <property type="project" value="UniProtKB-EC"/>
</dbReference>
<evidence type="ECO:0000256" key="11">
    <source>
        <dbReference type="ARBA" id="ARBA00022982"/>
    </source>
</evidence>
<comment type="cofactor">
    <cofactor evidence="1">
        <name>[3Fe-4S] cluster</name>
        <dbReference type="ChEBI" id="CHEBI:21137"/>
    </cofactor>
</comment>
<evidence type="ECO:0000256" key="15">
    <source>
        <dbReference type="ARBA" id="ARBA00023291"/>
    </source>
</evidence>
<keyword evidence="8" id="KW-0816">Tricarboxylic acid cycle</keyword>
<dbReference type="NCBIfam" id="TIGR00384">
    <property type="entry name" value="dhsB"/>
    <property type="match status" value="1"/>
</dbReference>
<dbReference type="EMBL" id="HE600951">
    <property type="protein sequence ID" value="CAP22356.2"/>
    <property type="molecule type" value="Genomic_DNA"/>
</dbReference>
<comment type="pathway">
    <text evidence="3">Carbohydrate metabolism; tricarboxylic acid cycle.</text>
</comment>
<feature type="chain" id="PRO_5002728880" description="succinate dehydrogenase" evidence="19">
    <location>
        <begin position="21"/>
        <end position="442"/>
    </location>
</feature>
<comment type="cofactor">
    <cofactor evidence="17">
        <name>[2Fe-2S] cluster</name>
        <dbReference type="ChEBI" id="CHEBI:190135"/>
    </cofactor>
</comment>
<evidence type="ECO:0000256" key="9">
    <source>
        <dbReference type="ARBA" id="ARBA00022714"/>
    </source>
</evidence>
<dbReference type="PANTHER" id="PTHR11921:SF29">
    <property type="entry name" value="SUCCINATE DEHYDROGENASE [UBIQUINONE] IRON-SULFUR SUBUNIT, MITOCHONDRIAL"/>
    <property type="match status" value="1"/>
</dbReference>
<protein>
    <recommendedName>
        <fullName evidence="5">succinate dehydrogenase</fullName>
        <ecNumber evidence="5">1.3.5.1</ecNumber>
    </recommendedName>
    <alternativeName>
        <fullName evidence="16">Iron-sulfur subunit of complex II</fullName>
    </alternativeName>
</protein>
<name>A8WPE9_CAEBR</name>
<dbReference type="GO" id="GO:0051537">
    <property type="term" value="F:2 iron, 2 sulfur cluster binding"/>
    <property type="evidence" value="ECO:0007669"/>
    <property type="project" value="UniProtKB-KW"/>
</dbReference>
<dbReference type="KEGG" id="cbr:CBG_00873"/>
<feature type="signal peptide" evidence="19">
    <location>
        <begin position="1"/>
        <end position="20"/>
    </location>
</feature>
<keyword evidence="19" id="KW-0732">Signal</keyword>
<feature type="domain" description="Abnormal cell migration protein 18-like fibronectin type I" evidence="20">
    <location>
        <begin position="180"/>
        <end position="242"/>
    </location>
</feature>
<accession>A8WPE9</accession>
<evidence type="ECO:0000256" key="18">
    <source>
        <dbReference type="ARBA" id="ARBA00049220"/>
    </source>
</evidence>
<dbReference type="CTD" id="8573022"/>
<dbReference type="STRING" id="6238.A8WPE9"/>
<reference evidence="21 22" key="2">
    <citation type="journal article" date="2011" name="PLoS Genet.">
        <title>Caenorhabditis briggsae recombinant inbred line genotypes reveal inter-strain incompatibility and the evolution of recombination.</title>
        <authorList>
            <person name="Ross J.A."/>
            <person name="Koboldt D.C."/>
            <person name="Staisch J.E."/>
            <person name="Chamberlin H.M."/>
            <person name="Gupta B.P."/>
            <person name="Miller R.D."/>
            <person name="Baird S.E."/>
            <person name="Haag E.S."/>
        </authorList>
    </citation>
    <scope>NUCLEOTIDE SEQUENCE [LARGE SCALE GENOMIC DNA]</scope>
    <source>
        <strain evidence="21 22">AF16</strain>
    </source>
</reference>
<dbReference type="GO" id="GO:0009060">
    <property type="term" value="P:aerobic respiration"/>
    <property type="evidence" value="ECO:0000318"/>
    <property type="project" value="GO_Central"/>
</dbReference>
<evidence type="ECO:0000256" key="7">
    <source>
        <dbReference type="ARBA" id="ARBA00022485"/>
    </source>
</evidence>
<evidence type="ECO:0000256" key="6">
    <source>
        <dbReference type="ARBA" id="ARBA00022448"/>
    </source>
</evidence>
<evidence type="ECO:0000256" key="1">
    <source>
        <dbReference type="ARBA" id="ARBA00001927"/>
    </source>
</evidence>
<dbReference type="GO" id="GO:0022904">
    <property type="term" value="P:respiratory electron transport chain"/>
    <property type="evidence" value="ECO:0000318"/>
    <property type="project" value="GO_Central"/>
</dbReference>
<keyword evidence="7" id="KW-0004">4Fe-4S</keyword>
<keyword evidence="13" id="KW-0408">Iron</keyword>
<keyword evidence="22" id="KW-1185">Reference proteome</keyword>
<dbReference type="FunFam" id="1.10.1060.10:FF:000001">
    <property type="entry name" value="Succinate dehydrogenase iron-sulfur subunit SdhB"/>
    <property type="match status" value="1"/>
</dbReference>
<dbReference type="GO" id="GO:0006099">
    <property type="term" value="P:tricarboxylic acid cycle"/>
    <property type="evidence" value="ECO:0007669"/>
    <property type="project" value="UniProtKB-KW"/>
</dbReference>
<dbReference type="FunCoup" id="A8WPE9">
    <property type="interactions" value="5"/>
</dbReference>
<evidence type="ECO:0000256" key="17">
    <source>
        <dbReference type="ARBA" id="ARBA00034078"/>
    </source>
</evidence>
<gene>
    <name evidence="21 23" type="ORF">CBG00873</name>
    <name evidence="21" type="ORF">CBG_00873</name>
</gene>
<dbReference type="OMA" id="WTDAKNT"/>
<evidence type="ECO:0000259" key="20">
    <source>
        <dbReference type="Pfam" id="PF23003"/>
    </source>
</evidence>
<sequence>MTQNVLILPIIAILSLTVNADSGAARSRCWTSGNGRPAQWWSEGAEITRGKFFYECRRGQLEPLGCLSNVEQKVRIGSTFQQDGYEFTCQLGSDGYIEFGYSACVGQDGRTYQKGETWTDAKNTYYYRCRDDGRVVKTTIEGCIAHDKQRRVPLGETDDFNGYTYKCQQKTSGVVQMCSVGCIHNGQKYTIGQQYKDGDYVFYCKLQGGKCTKQCIGCVDANGQNIYDGQRYKRDETTYQCEDGLYECILCACCSTSCPSYWWNADKYLGPAVLMQAYRWVIDSRDDYAQERLHRMHDSFSAFKCHTIMNCTKTCPKIRPGKRSHRAVGCNIVENGRDINKVIGCRWYEQNPDWKIEKTCETDGPNKTKVTTVGCIYKYKGFDRIFLEPGKYTIWNLPKQKDASVGLACRKTSDGAELLIFDVAQLERSTAGLSYDLPRGKK</sequence>
<evidence type="ECO:0000313" key="23">
    <source>
        <dbReference type="WormBase" id="CBG00873"/>
    </source>
</evidence>
<dbReference type="eggNOG" id="ENOG502SAVS">
    <property type="taxonomic scope" value="Eukaryota"/>
</dbReference>
<keyword evidence="11" id="KW-0249">Electron transport</keyword>
<dbReference type="EC" id="1.3.5.1" evidence="5"/>
<dbReference type="PANTHER" id="PTHR11921">
    <property type="entry name" value="SUCCINATE DEHYDROGENASE IRON-SULFUR PROTEIN"/>
    <property type="match status" value="1"/>
</dbReference>
<dbReference type="InterPro" id="IPR017900">
    <property type="entry name" value="4Fe4S_Fe_S_CS"/>
</dbReference>
<reference evidence="21 22" key="1">
    <citation type="journal article" date="2003" name="PLoS Biol.">
        <title>The genome sequence of Caenorhabditis briggsae: a platform for comparative genomics.</title>
        <authorList>
            <person name="Stein L.D."/>
            <person name="Bao Z."/>
            <person name="Blasiar D."/>
            <person name="Blumenthal T."/>
            <person name="Brent M.R."/>
            <person name="Chen N."/>
            <person name="Chinwalla A."/>
            <person name="Clarke L."/>
            <person name="Clee C."/>
            <person name="Coghlan A."/>
            <person name="Coulson A."/>
            <person name="D'Eustachio P."/>
            <person name="Fitch D.H."/>
            <person name="Fulton L.A."/>
            <person name="Fulton R.E."/>
            <person name="Griffiths-Jones S."/>
            <person name="Harris T.W."/>
            <person name="Hillier L.W."/>
            <person name="Kamath R."/>
            <person name="Kuwabara P.E."/>
            <person name="Mardis E.R."/>
            <person name="Marra M.A."/>
            <person name="Miner T.L."/>
            <person name="Minx P."/>
            <person name="Mullikin J.C."/>
            <person name="Plumb R.W."/>
            <person name="Rogers J."/>
            <person name="Schein J.E."/>
            <person name="Sohrmann M."/>
            <person name="Spieth J."/>
            <person name="Stajich J.E."/>
            <person name="Wei C."/>
            <person name="Willey D."/>
            <person name="Wilson R.K."/>
            <person name="Durbin R."/>
            <person name="Waterston R.H."/>
        </authorList>
    </citation>
    <scope>NUCLEOTIDE SEQUENCE [LARGE SCALE GENOMIC DNA]</scope>
    <source>
        <strain evidence="21 22">AF16</strain>
    </source>
</reference>
<dbReference type="InParanoid" id="A8WPE9"/>
<dbReference type="GO" id="GO:0046872">
    <property type="term" value="F:metal ion binding"/>
    <property type="evidence" value="ECO:0007669"/>
    <property type="project" value="UniProtKB-KW"/>
</dbReference>
<comment type="catalytic activity">
    <reaction evidence="18">
        <text>a quinone + succinate = fumarate + a quinol</text>
        <dbReference type="Rhea" id="RHEA:40523"/>
        <dbReference type="ChEBI" id="CHEBI:24646"/>
        <dbReference type="ChEBI" id="CHEBI:29806"/>
        <dbReference type="ChEBI" id="CHEBI:30031"/>
        <dbReference type="ChEBI" id="CHEBI:132124"/>
        <dbReference type="EC" id="1.3.5.1"/>
    </reaction>
</comment>
<dbReference type="WormBase" id="CBG00873">
    <property type="protein sequence ID" value="CBP44061"/>
    <property type="gene ID" value="WBGene00024198"/>
</dbReference>
<keyword evidence="15" id="KW-0003">3Fe-4S</keyword>
<evidence type="ECO:0000256" key="4">
    <source>
        <dbReference type="ARBA" id="ARBA00009433"/>
    </source>
</evidence>
<dbReference type="AlphaFoldDB" id="A8WPE9"/>
<dbReference type="RefSeq" id="XP_045091720.1">
    <property type="nucleotide sequence ID" value="XM_045241702.1"/>
</dbReference>
<dbReference type="Pfam" id="PF23003">
    <property type="entry name" value="Fn1_2"/>
    <property type="match status" value="3"/>
</dbReference>
<organism evidence="21 22">
    <name type="scientific">Caenorhabditis briggsae</name>
    <dbReference type="NCBI Taxonomy" id="6238"/>
    <lineage>
        <taxon>Eukaryota</taxon>
        <taxon>Metazoa</taxon>
        <taxon>Ecdysozoa</taxon>
        <taxon>Nematoda</taxon>
        <taxon>Chromadorea</taxon>
        <taxon>Rhabditida</taxon>
        <taxon>Rhabditina</taxon>
        <taxon>Rhabditomorpha</taxon>
        <taxon>Rhabditoidea</taxon>
        <taxon>Rhabditidae</taxon>
        <taxon>Peloderinae</taxon>
        <taxon>Caenorhabditis</taxon>
    </lineage>
</organism>
<feature type="domain" description="Abnormal cell migration protein 18-like fibronectin type I" evidence="20">
    <location>
        <begin position="42"/>
        <end position="96"/>
    </location>
</feature>
<dbReference type="GO" id="GO:0051538">
    <property type="term" value="F:3 iron, 4 sulfur cluster binding"/>
    <property type="evidence" value="ECO:0007669"/>
    <property type="project" value="UniProtKB-KW"/>
</dbReference>
<dbReference type="PROSITE" id="PS00198">
    <property type="entry name" value="4FE4S_FER_1"/>
    <property type="match status" value="1"/>
</dbReference>
<keyword evidence="9" id="KW-0001">2Fe-2S</keyword>
<comment type="similarity">
    <text evidence="4">Belongs to the succinate dehydrogenase/fumarate reductase iron-sulfur protein family.</text>
</comment>
<evidence type="ECO:0000256" key="5">
    <source>
        <dbReference type="ARBA" id="ARBA00012792"/>
    </source>
</evidence>
<dbReference type="Pfam" id="PF13534">
    <property type="entry name" value="Fer4_17"/>
    <property type="match status" value="1"/>
</dbReference>
<dbReference type="GO" id="GO:0051539">
    <property type="term" value="F:4 iron, 4 sulfur cluster binding"/>
    <property type="evidence" value="ECO:0007669"/>
    <property type="project" value="UniProtKB-KW"/>
</dbReference>
<dbReference type="GO" id="GO:0031966">
    <property type="term" value="C:mitochondrial membrane"/>
    <property type="evidence" value="ECO:0000318"/>
    <property type="project" value="GO_Central"/>
</dbReference>
<comment type="cofactor">
    <cofactor evidence="2">
        <name>[4Fe-4S] cluster</name>
        <dbReference type="ChEBI" id="CHEBI:49883"/>
    </cofactor>
</comment>
<evidence type="ECO:0000256" key="2">
    <source>
        <dbReference type="ARBA" id="ARBA00001966"/>
    </source>
</evidence>
<evidence type="ECO:0000256" key="12">
    <source>
        <dbReference type="ARBA" id="ARBA00023002"/>
    </source>
</evidence>
<evidence type="ECO:0000256" key="10">
    <source>
        <dbReference type="ARBA" id="ARBA00022723"/>
    </source>
</evidence>
<evidence type="ECO:0000256" key="13">
    <source>
        <dbReference type="ARBA" id="ARBA00023004"/>
    </source>
</evidence>
<dbReference type="InterPro" id="IPR004489">
    <property type="entry name" value="Succ_DH/fum_Rdtase_Fe-S"/>
</dbReference>
<evidence type="ECO:0000256" key="16">
    <source>
        <dbReference type="ARBA" id="ARBA00033304"/>
    </source>
</evidence>
<evidence type="ECO:0000313" key="21">
    <source>
        <dbReference type="EMBL" id="CAP22356.2"/>
    </source>
</evidence>
<keyword evidence="12" id="KW-0560">Oxidoreductase</keyword>
<evidence type="ECO:0000313" key="22">
    <source>
        <dbReference type="Proteomes" id="UP000008549"/>
    </source>
</evidence>
<dbReference type="InterPro" id="IPR009051">
    <property type="entry name" value="Helical_ferredxn"/>
</dbReference>
<keyword evidence="14" id="KW-0411">Iron-sulfur</keyword>
<dbReference type="GeneID" id="8573022"/>
<dbReference type="SUPFAM" id="SSF46548">
    <property type="entry name" value="alpha-helical ferredoxin"/>
    <property type="match status" value="1"/>
</dbReference>
<evidence type="ECO:0000256" key="3">
    <source>
        <dbReference type="ARBA" id="ARBA00005163"/>
    </source>
</evidence>
<keyword evidence="10" id="KW-0479">Metal-binding</keyword>
<evidence type="ECO:0000256" key="19">
    <source>
        <dbReference type="SAM" id="SignalP"/>
    </source>
</evidence>
<dbReference type="InterPro" id="IPR050573">
    <property type="entry name" value="SDH/FRD_Iron-Sulfur"/>
</dbReference>
<feature type="domain" description="Abnormal cell migration protein 18-like fibronectin type I" evidence="20">
    <location>
        <begin position="103"/>
        <end position="174"/>
    </location>
</feature>
<keyword evidence="6" id="KW-0813">Transport</keyword>
<dbReference type="HOGENOM" id="CLU_047617_0_0_1"/>